<reference evidence="2" key="1">
    <citation type="submission" date="2014-03" db="EMBL/GenBank/DDBJ databases">
        <title>The sialotranscriptome of Amblyomma triste, Amblyomma parvum and Amblyomma cajennense ticks, uncovered by 454-based RNA-seq.</title>
        <authorList>
            <person name="Garcia G.R."/>
            <person name="Gardinassi L.G."/>
            <person name="Ribeiro J.M."/>
            <person name="Anatriello E."/>
            <person name="Ferreira B.R."/>
            <person name="Moreira H.N."/>
            <person name="Mafra C."/>
            <person name="Olegario M.M."/>
            <person name="Szabo P.J."/>
            <person name="Miranda-Santos I.K."/>
            <person name="Maruyama S.R."/>
        </authorList>
    </citation>
    <scope>NUCLEOTIDE SEQUENCE</scope>
    <source>
        <strain evidence="2">Mato Grasso do Sul</strain>
        <tissue evidence="2">Salivary glands</tissue>
    </source>
</reference>
<proteinExistence type="evidence at transcript level"/>
<keyword evidence="1" id="KW-0812">Transmembrane</keyword>
<evidence type="ECO:0000256" key="1">
    <source>
        <dbReference type="SAM" id="Phobius"/>
    </source>
</evidence>
<sequence>MHVKTMHPSFSFTDAVVLLFNALVTCTIARCLFVRVSVYILYIMCLYVIRPACLTAVHSTIPSISRAVIRDSKTVKTLLPRQPCLGLFQAGKTLVTV</sequence>
<name>A0A023G1D8_AMBTT</name>
<dbReference type="EMBL" id="GBBM01007844">
    <property type="protein sequence ID" value="JAC27574.1"/>
    <property type="molecule type" value="mRNA"/>
</dbReference>
<organism evidence="2">
    <name type="scientific">Amblyomma triste</name>
    <name type="common">Neotropical tick</name>
    <dbReference type="NCBI Taxonomy" id="251400"/>
    <lineage>
        <taxon>Eukaryota</taxon>
        <taxon>Metazoa</taxon>
        <taxon>Ecdysozoa</taxon>
        <taxon>Arthropoda</taxon>
        <taxon>Chelicerata</taxon>
        <taxon>Arachnida</taxon>
        <taxon>Acari</taxon>
        <taxon>Parasitiformes</taxon>
        <taxon>Ixodida</taxon>
        <taxon>Ixodoidea</taxon>
        <taxon>Ixodidae</taxon>
        <taxon>Amblyomminae</taxon>
        <taxon>Amblyomma</taxon>
    </lineage>
</organism>
<protein>
    <submittedName>
        <fullName evidence="2">Putative secreted protein</fullName>
    </submittedName>
</protein>
<keyword evidence="1" id="KW-0472">Membrane</keyword>
<evidence type="ECO:0000313" key="2">
    <source>
        <dbReference type="EMBL" id="JAC27574.1"/>
    </source>
</evidence>
<feature type="transmembrane region" description="Helical" evidence="1">
    <location>
        <begin position="12"/>
        <end position="33"/>
    </location>
</feature>
<dbReference type="AlphaFoldDB" id="A0A023G1D8"/>
<keyword evidence="1" id="KW-1133">Transmembrane helix</keyword>
<accession>A0A023G1D8</accession>